<dbReference type="InterPro" id="IPR007210">
    <property type="entry name" value="ABC_Gly_betaine_transp_sub-bd"/>
</dbReference>
<proteinExistence type="predicted"/>
<dbReference type="SUPFAM" id="SSF53850">
    <property type="entry name" value="Periplasmic binding protein-like II"/>
    <property type="match status" value="1"/>
</dbReference>
<evidence type="ECO:0000259" key="2">
    <source>
        <dbReference type="Pfam" id="PF04069"/>
    </source>
</evidence>
<dbReference type="EMBL" id="JAMQJY010000001">
    <property type="protein sequence ID" value="MCM2674526.1"/>
    <property type="molecule type" value="Genomic_DNA"/>
</dbReference>
<evidence type="ECO:0000256" key="1">
    <source>
        <dbReference type="SAM" id="SignalP"/>
    </source>
</evidence>
<keyword evidence="1" id="KW-0732">Signal</keyword>
<dbReference type="Gene3D" id="3.40.190.10">
    <property type="entry name" value="Periplasmic binding protein-like II"/>
    <property type="match status" value="1"/>
</dbReference>
<evidence type="ECO:0000313" key="4">
    <source>
        <dbReference type="Proteomes" id="UP001203665"/>
    </source>
</evidence>
<feature type="chain" id="PRO_5046702566" description="ABC-type glycine betaine transport system substrate-binding domain-containing protein" evidence="1">
    <location>
        <begin position="20"/>
        <end position="177"/>
    </location>
</feature>
<feature type="domain" description="ABC-type glycine betaine transport system substrate-binding" evidence="2">
    <location>
        <begin position="27"/>
        <end position="173"/>
    </location>
</feature>
<dbReference type="Pfam" id="PF04069">
    <property type="entry name" value="OpuAC"/>
    <property type="match status" value="1"/>
</dbReference>
<reference evidence="3" key="1">
    <citation type="submission" date="2022-06" db="EMBL/GenBank/DDBJ databases">
        <title>Alkalicoccobacillus porphyridii sp. nov., isolated from a marine red alga, Porphyridium purpureum and reclassification of Shouchella plakortidis and Shouchella gibsonii as Alkalicoccobacillus plakortidis comb. nov. and Alkalicoccobacillus gibsonii comb. nov.</title>
        <authorList>
            <person name="Kim K.H."/>
            <person name="Lee J.K."/>
            <person name="Han D.M."/>
            <person name="Baek J.H."/>
            <person name="Jeon C.O."/>
        </authorList>
    </citation>
    <scope>NUCLEOTIDE SEQUENCE</scope>
    <source>
        <strain evidence="3">DSM 19153</strain>
    </source>
</reference>
<name>A0ABT0XF51_9BACI</name>
<dbReference type="PROSITE" id="PS51257">
    <property type="entry name" value="PROKAR_LIPOPROTEIN"/>
    <property type="match status" value="1"/>
</dbReference>
<comment type="caution">
    <text evidence="3">The sequence shown here is derived from an EMBL/GenBank/DDBJ whole genome shotgun (WGS) entry which is preliminary data.</text>
</comment>
<keyword evidence="4" id="KW-1185">Reference proteome</keyword>
<sequence>MKRLMKWSMIPALSSIVLLGSCSSGETIKIGAATYTETKIMAEVYKALIEDRTDIHVDVTPDLLSNPMIIKSMDRADLDMALMYTGVIFNNFFDVKETTDRDEVLKQAQEGFQEYYDFTWYDPLGWENAYALTVRGEYADELGLETISDLGEHQDQMRFGVDSSWMERQQDGYPSFC</sequence>
<gene>
    <name evidence="3" type="ORF">NDM98_02690</name>
</gene>
<accession>A0ABT0XF51</accession>
<feature type="signal peptide" evidence="1">
    <location>
        <begin position="1"/>
        <end position="19"/>
    </location>
</feature>
<dbReference type="Proteomes" id="UP001203665">
    <property type="component" value="Unassembled WGS sequence"/>
</dbReference>
<evidence type="ECO:0000313" key="3">
    <source>
        <dbReference type="EMBL" id="MCM2674526.1"/>
    </source>
</evidence>
<organism evidence="3 4">
    <name type="scientific">Alkalicoccobacillus plakortidis</name>
    <dbReference type="NCBI Taxonomy" id="444060"/>
    <lineage>
        <taxon>Bacteria</taxon>
        <taxon>Bacillati</taxon>
        <taxon>Bacillota</taxon>
        <taxon>Bacilli</taxon>
        <taxon>Bacillales</taxon>
        <taxon>Bacillaceae</taxon>
        <taxon>Alkalicoccobacillus</taxon>
    </lineage>
</organism>
<protein>
    <recommendedName>
        <fullName evidence="2">ABC-type glycine betaine transport system substrate-binding domain-containing protein</fullName>
    </recommendedName>
</protein>